<comment type="caution">
    <text evidence="1">The sequence shown here is derived from an EMBL/GenBank/DDBJ whole genome shotgun (WGS) entry which is preliminary data.</text>
</comment>
<evidence type="ECO:0000313" key="1">
    <source>
        <dbReference type="EMBL" id="CAB4035802.1"/>
    </source>
</evidence>
<gene>
    <name evidence="1" type="ORF">PACLA_8A018539</name>
</gene>
<accession>A0A7D9JSS8</accession>
<dbReference type="AlphaFoldDB" id="A0A7D9JSS8"/>
<organism evidence="1 2">
    <name type="scientific">Paramuricea clavata</name>
    <name type="common">Red gorgonian</name>
    <name type="synonym">Violescent sea-whip</name>
    <dbReference type="NCBI Taxonomy" id="317549"/>
    <lineage>
        <taxon>Eukaryota</taxon>
        <taxon>Metazoa</taxon>
        <taxon>Cnidaria</taxon>
        <taxon>Anthozoa</taxon>
        <taxon>Octocorallia</taxon>
        <taxon>Malacalcyonacea</taxon>
        <taxon>Plexauridae</taxon>
        <taxon>Paramuricea</taxon>
    </lineage>
</organism>
<keyword evidence="2" id="KW-1185">Reference proteome</keyword>
<evidence type="ECO:0000313" key="2">
    <source>
        <dbReference type="Proteomes" id="UP001152795"/>
    </source>
</evidence>
<sequence length="99" mass="11454">MAEKEKKETAEEAGHRISYKKDYNRYADFTNLTDIHCLPLPKVNSQKPAVESMTMAYVNCRSINRNGFKLKDCVVDNDYDLIGITVTWLPIEPNPYRII</sequence>
<protein>
    <submittedName>
        <fullName evidence="1">Uncharacterized protein</fullName>
    </submittedName>
</protein>
<name>A0A7D9JSS8_PARCT</name>
<proteinExistence type="predicted"/>
<dbReference type="Proteomes" id="UP001152795">
    <property type="component" value="Unassembled WGS sequence"/>
</dbReference>
<dbReference type="EMBL" id="CACRXK020021380">
    <property type="protein sequence ID" value="CAB4035802.1"/>
    <property type="molecule type" value="Genomic_DNA"/>
</dbReference>
<reference evidence="1" key="1">
    <citation type="submission" date="2020-04" db="EMBL/GenBank/DDBJ databases">
        <authorList>
            <person name="Alioto T."/>
            <person name="Alioto T."/>
            <person name="Gomez Garrido J."/>
        </authorList>
    </citation>
    <scope>NUCLEOTIDE SEQUENCE</scope>
    <source>
        <strain evidence="1">A484AB</strain>
    </source>
</reference>